<evidence type="ECO:0000259" key="5">
    <source>
        <dbReference type="Pfam" id="PF00755"/>
    </source>
</evidence>
<dbReference type="PANTHER" id="PTHR22589">
    <property type="entry name" value="CARNITINE O-ACYLTRANSFERASE"/>
    <property type="match status" value="1"/>
</dbReference>
<dbReference type="Proteomes" id="UP001642483">
    <property type="component" value="Unassembled WGS sequence"/>
</dbReference>
<keyword evidence="2 4" id="KW-0808">Transferase</keyword>
<keyword evidence="3 4" id="KW-0012">Acyltransferase</keyword>
<dbReference type="InterPro" id="IPR039551">
    <property type="entry name" value="Cho/carn_acyl_trans"/>
</dbReference>
<evidence type="ECO:0000256" key="1">
    <source>
        <dbReference type="ARBA" id="ARBA00005232"/>
    </source>
</evidence>
<dbReference type="Gene3D" id="3.30.559.10">
    <property type="entry name" value="Chloramphenicol acetyltransferase-like domain"/>
    <property type="match status" value="1"/>
</dbReference>
<dbReference type="EMBL" id="CAWYQH010000002">
    <property type="protein sequence ID" value="CAK8673643.1"/>
    <property type="molecule type" value="Genomic_DNA"/>
</dbReference>
<dbReference type="PANTHER" id="PTHR22589:SF103">
    <property type="entry name" value="CARNITINE O-ACETYL-TRANSFERASE, ISOFORM A-RELATED"/>
    <property type="match status" value="1"/>
</dbReference>
<gene>
    <name evidence="6" type="ORF">CVLEPA_LOCUS3411</name>
</gene>
<proteinExistence type="inferred from homology"/>
<reference evidence="6 7" key="1">
    <citation type="submission" date="2024-02" db="EMBL/GenBank/DDBJ databases">
        <authorList>
            <person name="Daric V."/>
            <person name="Darras S."/>
        </authorList>
    </citation>
    <scope>NUCLEOTIDE SEQUENCE [LARGE SCALE GENOMIC DNA]</scope>
</reference>
<sequence length="632" mass="71318">MFGPVFCPQLMRRSVMMGLQTRILKPCSSEILRGRFMAHQESLPSLPVPPLKQTLDKYLKTVRPLVDDEQFKGTEKIVKSFGEAQGLGESLQSSLEEHADRKENWLSDWWLDCAYLESRASVVIYCSPSVSFPRYNFTGTKGQISQAAKVVAAILNYKVAIDNENLSIDRMGKAPLCMDQYYRILSSCRIPGLNKDSSECYARSWRPPRHILIIHNNHYFELDVYHEDGSPLSAQDLELQLNKIVTSSQEPGKAIGLLTARDRDSWGRAYHTLNKDQQNHNSFHSIHRAIFALCLDQESPVVPDDQWRSDLSGRCLHGGGSKLNSGNRWNDKTIQMIVDKNGGVGLLYEHSPAEGPPIAAMLDYVYKHCENLGQQHTTSSSLPEPKELLFNIPEEVSKEIEQAGKEIDAMIENLNLTVVEFKEFGKNFIKSQKLSPDSFIQIAFQLAYYRLHRKAPATYESGSLRQFRLGRTDTIRSCSTTSDEFAKAVVENKFTKSDLAQKLRDAIAAHKHFTIDAINGKGIDRHLLGLKLTAIKSGKEVPDLFLDDTYKRAMSFNLSTSQVPCQADLSMAFGPAVAEGYGICYNPKADHIILSVSSFKDNPDYDVYVFQRELFSTFREMRDMLLSTSSKL</sequence>
<evidence type="ECO:0000256" key="4">
    <source>
        <dbReference type="RuleBase" id="RU003801"/>
    </source>
</evidence>
<feature type="domain" description="Choline/carnitine acyltransferase" evidence="5">
    <location>
        <begin position="46"/>
        <end position="614"/>
    </location>
</feature>
<evidence type="ECO:0000256" key="3">
    <source>
        <dbReference type="ARBA" id="ARBA00023315"/>
    </source>
</evidence>
<accession>A0ABP0F1P4</accession>
<organism evidence="6 7">
    <name type="scientific">Clavelina lepadiformis</name>
    <name type="common">Light-bulb sea squirt</name>
    <name type="synonym">Ascidia lepadiformis</name>
    <dbReference type="NCBI Taxonomy" id="159417"/>
    <lineage>
        <taxon>Eukaryota</taxon>
        <taxon>Metazoa</taxon>
        <taxon>Chordata</taxon>
        <taxon>Tunicata</taxon>
        <taxon>Ascidiacea</taxon>
        <taxon>Aplousobranchia</taxon>
        <taxon>Clavelinidae</taxon>
        <taxon>Clavelina</taxon>
    </lineage>
</organism>
<dbReference type="SUPFAM" id="SSF52777">
    <property type="entry name" value="CoA-dependent acyltransferases"/>
    <property type="match status" value="2"/>
</dbReference>
<comment type="similarity">
    <text evidence="1 4">Belongs to the carnitine/choline acetyltransferase family.</text>
</comment>
<dbReference type="InterPro" id="IPR000542">
    <property type="entry name" value="Carn_acyl_trans"/>
</dbReference>
<protein>
    <recommendedName>
        <fullName evidence="5">Choline/carnitine acyltransferase domain-containing protein</fullName>
    </recommendedName>
</protein>
<dbReference type="Pfam" id="PF00755">
    <property type="entry name" value="Carn_acyltransf"/>
    <property type="match status" value="1"/>
</dbReference>
<name>A0ABP0F1P4_CLALP</name>
<dbReference type="PROSITE" id="PS00439">
    <property type="entry name" value="ACYLTRANSF_C_1"/>
    <property type="match status" value="1"/>
</dbReference>
<evidence type="ECO:0000256" key="2">
    <source>
        <dbReference type="ARBA" id="ARBA00022679"/>
    </source>
</evidence>
<evidence type="ECO:0000313" key="7">
    <source>
        <dbReference type="Proteomes" id="UP001642483"/>
    </source>
</evidence>
<keyword evidence="7" id="KW-1185">Reference proteome</keyword>
<dbReference type="InterPro" id="IPR023213">
    <property type="entry name" value="CAT-like_dom_sf"/>
</dbReference>
<dbReference type="InterPro" id="IPR042231">
    <property type="entry name" value="Cho/carn_acyl_trans_2"/>
</dbReference>
<evidence type="ECO:0000313" key="6">
    <source>
        <dbReference type="EMBL" id="CAK8673643.1"/>
    </source>
</evidence>
<comment type="caution">
    <text evidence="6">The sequence shown here is derived from an EMBL/GenBank/DDBJ whole genome shotgun (WGS) entry which is preliminary data.</text>
</comment>
<dbReference type="PROSITE" id="PS00440">
    <property type="entry name" value="ACYLTRANSF_C_2"/>
    <property type="match status" value="1"/>
</dbReference>
<dbReference type="Gene3D" id="3.30.559.70">
    <property type="entry name" value="Choline/Carnitine o-acyltransferase, domain 2"/>
    <property type="match status" value="1"/>
</dbReference>